<proteinExistence type="predicted"/>
<reference evidence="1" key="1">
    <citation type="thesis" date="2021" institute="BYU ScholarsArchive" country="Provo, UT, USA">
        <title>Applications of and Algorithms for Genome Assembly and Genomic Analyses with an Emphasis on Marine Teleosts.</title>
        <authorList>
            <person name="Pickett B.D."/>
        </authorList>
    </citation>
    <scope>NUCLEOTIDE SEQUENCE</scope>
    <source>
        <strain evidence="1">HI-2016</strain>
    </source>
</reference>
<name>A0A8T2N4R8_9TELE</name>
<evidence type="ECO:0000313" key="2">
    <source>
        <dbReference type="Proteomes" id="UP000824540"/>
    </source>
</evidence>
<dbReference type="Proteomes" id="UP000824540">
    <property type="component" value="Unassembled WGS sequence"/>
</dbReference>
<protein>
    <submittedName>
        <fullName evidence="1">Uncharacterized protein</fullName>
    </submittedName>
</protein>
<gene>
    <name evidence="1" type="ORF">JZ751_005578</name>
</gene>
<keyword evidence="2" id="KW-1185">Reference proteome</keyword>
<comment type="caution">
    <text evidence="1">The sequence shown here is derived from an EMBL/GenBank/DDBJ whole genome shotgun (WGS) entry which is preliminary data.</text>
</comment>
<dbReference type="EMBL" id="JAFBMS010000127">
    <property type="protein sequence ID" value="KAG9335223.1"/>
    <property type="molecule type" value="Genomic_DNA"/>
</dbReference>
<sequence length="75" mass="8597">MNELDNTLHLTGSVEQFCFSHWLFVLSSHQKLRRDNDRNYHTSLEVLSLQNGVKRSLSPSQEVGTCPLWLGSQPL</sequence>
<accession>A0A8T2N4R8</accession>
<dbReference type="AlphaFoldDB" id="A0A8T2N4R8"/>
<organism evidence="1 2">
    <name type="scientific">Albula glossodonta</name>
    <name type="common">roundjaw bonefish</name>
    <dbReference type="NCBI Taxonomy" id="121402"/>
    <lineage>
        <taxon>Eukaryota</taxon>
        <taxon>Metazoa</taxon>
        <taxon>Chordata</taxon>
        <taxon>Craniata</taxon>
        <taxon>Vertebrata</taxon>
        <taxon>Euteleostomi</taxon>
        <taxon>Actinopterygii</taxon>
        <taxon>Neopterygii</taxon>
        <taxon>Teleostei</taxon>
        <taxon>Albuliformes</taxon>
        <taxon>Albulidae</taxon>
        <taxon>Albula</taxon>
    </lineage>
</organism>
<evidence type="ECO:0000313" key="1">
    <source>
        <dbReference type="EMBL" id="KAG9335223.1"/>
    </source>
</evidence>